<evidence type="ECO:0000256" key="9">
    <source>
        <dbReference type="SAM" id="SignalP"/>
    </source>
</evidence>
<feature type="domain" description="Pectate lyase" evidence="10">
    <location>
        <begin position="95"/>
        <end position="302"/>
    </location>
</feature>
<organism evidence="11 12">
    <name type="scientific">Fusarium albosuccineum</name>
    <dbReference type="NCBI Taxonomy" id="1237068"/>
    <lineage>
        <taxon>Eukaryota</taxon>
        <taxon>Fungi</taxon>
        <taxon>Dikarya</taxon>
        <taxon>Ascomycota</taxon>
        <taxon>Pezizomycotina</taxon>
        <taxon>Sordariomycetes</taxon>
        <taxon>Hypocreomycetidae</taxon>
        <taxon>Hypocreales</taxon>
        <taxon>Nectriaceae</taxon>
        <taxon>Fusarium</taxon>
        <taxon>Fusarium decemcellulare species complex</taxon>
    </lineage>
</organism>
<comment type="catalytic activity">
    <reaction evidence="6">
        <text>Eliminative cleavage of (1-&gt;4)-alpha-D-galacturonan methyl ester to give oligosaccharides with 4-deoxy-6-O-methyl-alpha-D-galact-4-enuronosyl groups at their non-reducing ends.</text>
        <dbReference type="EC" id="4.2.2.10"/>
    </reaction>
</comment>
<evidence type="ECO:0000256" key="6">
    <source>
        <dbReference type="ARBA" id="ARBA00036818"/>
    </source>
</evidence>
<keyword evidence="12" id="KW-1185">Reference proteome</keyword>
<keyword evidence="8" id="KW-0624">Polysaccharide degradation</keyword>
<dbReference type="Pfam" id="PF00544">
    <property type="entry name" value="Pectate_lyase_4"/>
    <property type="match status" value="1"/>
</dbReference>
<dbReference type="Proteomes" id="UP000554235">
    <property type="component" value="Unassembled WGS sequence"/>
</dbReference>
<keyword evidence="8" id="KW-0119">Carbohydrate metabolism</keyword>
<dbReference type="OrthoDB" id="1637350at2759"/>
<comment type="caution">
    <text evidence="11">The sequence shown here is derived from an EMBL/GenBank/DDBJ whole genome shotgun (WGS) entry which is preliminary data.</text>
</comment>
<feature type="chain" id="PRO_5034197986" description="pectin lyase" evidence="9">
    <location>
        <begin position="21"/>
        <end position="379"/>
    </location>
</feature>
<dbReference type="GO" id="GO:0000272">
    <property type="term" value="P:polysaccharide catabolic process"/>
    <property type="evidence" value="ECO:0007669"/>
    <property type="project" value="UniProtKB-KW"/>
</dbReference>
<evidence type="ECO:0000259" key="10">
    <source>
        <dbReference type="SMART" id="SM00656"/>
    </source>
</evidence>
<dbReference type="GO" id="GO:0030570">
    <property type="term" value="F:pectate lyase activity"/>
    <property type="evidence" value="ECO:0007669"/>
    <property type="project" value="InterPro"/>
</dbReference>
<dbReference type="Gene3D" id="2.160.20.10">
    <property type="entry name" value="Single-stranded right-handed beta-helix, Pectin lyase-like"/>
    <property type="match status" value="1"/>
</dbReference>
<dbReference type="InterPro" id="IPR045032">
    <property type="entry name" value="PEL"/>
</dbReference>
<dbReference type="InterPro" id="IPR012334">
    <property type="entry name" value="Pectin_lyas_fold"/>
</dbReference>
<dbReference type="InterPro" id="IPR011050">
    <property type="entry name" value="Pectin_lyase_fold/virulence"/>
</dbReference>
<feature type="signal peptide" evidence="9">
    <location>
        <begin position="1"/>
        <end position="20"/>
    </location>
</feature>
<name>A0A8H4PEI3_9HYPO</name>
<keyword evidence="3 8" id="KW-0964">Secreted</keyword>
<keyword evidence="5 8" id="KW-0456">Lyase</keyword>
<evidence type="ECO:0000313" key="12">
    <source>
        <dbReference type="Proteomes" id="UP000554235"/>
    </source>
</evidence>
<dbReference type="AlphaFoldDB" id="A0A8H4PEI3"/>
<dbReference type="SMART" id="SM00656">
    <property type="entry name" value="Amb_all"/>
    <property type="match status" value="1"/>
</dbReference>
<evidence type="ECO:0000313" key="11">
    <source>
        <dbReference type="EMBL" id="KAF4466576.1"/>
    </source>
</evidence>
<dbReference type="EC" id="4.2.2.10" evidence="7"/>
<comment type="similarity">
    <text evidence="2 8">Belongs to the polysaccharide lyase 1 family.</text>
</comment>
<dbReference type="GO" id="GO:0047490">
    <property type="term" value="F:pectin lyase activity"/>
    <property type="evidence" value="ECO:0007669"/>
    <property type="project" value="UniProtKB-EC"/>
</dbReference>
<proteinExistence type="inferred from homology"/>
<protein>
    <recommendedName>
        <fullName evidence="7">pectin lyase</fullName>
        <ecNumber evidence="7">4.2.2.10</ecNumber>
    </recommendedName>
</protein>
<evidence type="ECO:0000256" key="2">
    <source>
        <dbReference type="ARBA" id="ARBA00010980"/>
    </source>
</evidence>
<evidence type="ECO:0000256" key="8">
    <source>
        <dbReference type="RuleBase" id="RU361173"/>
    </source>
</evidence>
<evidence type="ECO:0000256" key="3">
    <source>
        <dbReference type="ARBA" id="ARBA00022525"/>
    </source>
</evidence>
<sequence>MKSFAILSSAVAALIPSVVAVGVTGAAEGFAEGVTGGGSATPVYPKSIDELVSYLGDSSPQVIVLEQEYDFTGSEGTASEAGCAPWGTGSGCQTAINKDDWCTNYQPDAPTVDVSYDKAGLNPIIVASDKTIIGTGSKGVIKGKGLRITGGSQNIIIQNIHITELNPQYVWGGDAITLDGADLVWIDHVTTSLIGRQHIVLGENPSGRVTISNTKIDGNTEWSATCDGHHYWSMYFTGSNDQITFKNNYIVATSGRAPKVQGGTLLHAVNNVWEDNSGHAFELGDGGSVVAEGNVFKNVKATIEDGFTGKLFSSPDDSANAACSDALGHACEVNSFESSGSLEGSDSSILSEFSGKSVATAEPFASAEQAATAAGFGTI</sequence>
<dbReference type="SUPFAM" id="SSF51126">
    <property type="entry name" value="Pectin lyase-like"/>
    <property type="match status" value="1"/>
</dbReference>
<gene>
    <name evidence="11" type="ORF">FALBO_6556</name>
</gene>
<dbReference type="GO" id="GO:0005576">
    <property type="term" value="C:extracellular region"/>
    <property type="evidence" value="ECO:0007669"/>
    <property type="project" value="UniProtKB-SubCell"/>
</dbReference>
<dbReference type="EMBL" id="JAADYS010000854">
    <property type="protein sequence ID" value="KAF4466576.1"/>
    <property type="molecule type" value="Genomic_DNA"/>
</dbReference>
<dbReference type="InterPro" id="IPR002022">
    <property type="entry name" value="Pec_lyase"/>
</dbReference>
<reference evidence="11 12" key="1">
    <citation type="submission" date="2020-01" db="EMBL/GenBank/DDBJ databases">
        <title>Identification and distribution of gene clusters putatively required for synthesis of sphingolipid metabolism inhibitors in phylogenetically diverse species of the filamentous fungus Fusarium.</title>
        <authorList>
            <person name="Kim H.-S."/>
            <person name="Busman M."/>
            <person name="Brown D.W."/>
            <person name="Divon H."/>
            <person name="Uhlig S."/>
            <person name="Proctor R.H."/>
        </authorList>
    </citation>
    <scope>NUCLEOTIDE SEQUENCE [LARGE SCALE GENOMIC DNA]</scope>
    <source>
        <strain evidence="11 12">NRRL 20459</strain>
    </source>
</reference>
<dbReference type="PANTHER" id="PTHR31683:SF16">
    <property type="entry name" value="PECTIN LYASE A-RELATED"/>
    <property type="match status" value="1"/>
</dbReference>
<keyword evidence="4 9" id="KW-0732">Signal</keyword>
<comment type="subcellular location">
    <subcellularLocation>
        <location evidence="1 8">Secreted</location>
    </subcellularLocation>
</comment>
<evidence type="ECO:0000256" key="4">
    <source>
        <dbReference type="ARBA" id="ARBA00022729"/>
    </source>
</evidence>
<accession>A0A8H4PEI3</accession>
<evidence type="ECO:0000256" key="7">
    <source>
        <dbReference type="ARBA" id="ARBA00039082"/>
    </source>
</evidence>
<evidence type="ECO:0000256" key="1">
    <source>
        <dbReference type="ARBA" id="ARBA00004613"/>
    </source>
</evidence>
<dbReference type="PANTHER" id="PTHR31683">
    <property type="entry name" value="PECTATE LYASE 18-RELATED"/>
    <property type="match status" value="1"/>
</dbReference>
<evidence type="ECO:0000256" key="5">
    <source>
        <dbReference type="ARBA" id="ARBA00023239"/>
    </source>
</evidence>
<dbReference type="FunFam" id="2.160.20.10:FF:000003">
    <property type="entry name" value="Pectin lyase F"/>
    <property type="match status" value="1"/>
</dbReference>